<feature type="domain" description="ABC transporter" evidence="5">
    <location>
        <begin position="7"/>
        <end position="244"/>
    </location>
</feature>
<keyword evidence="1" id="KW-0813">Transport</keyword>
<evidence type="ECO:0000256" key="1">
    <source>
        <dbReference type="ARBA" id="ARBA00022448"/>
    </source>
</evidence>
<dbReference type="Proteomes" id="UP001310290">
    <property type="component" value="Unassembled WGS sequence"/>
</dbReference>
<comment type="caution">
    <text evidence="6">The sequence shown here is derived from an EMBL/GenBank/DDBJ whole genome shotgun (WGS) entry which is preliminary data.</text>
</comment>
<dbReference type="InterPro" id="IPR017871">
    <property type="entry name" value="ABC_transporter-like_CS"/>
</dbReference>
<reference evidence="6" key="1">
    <citation type="submission" date="2023-04" db="EMBL/GenBank/DDBJ databases">
        <title>Genomic diversity of scab-causing Streptomyces spp. in the province of Quebec, Canada.</title>
        <authorList>
            <person name="Biessy A."/>
            <person name="Cadieux M."/>
            <person name="Ciotola M."/>
            <person name="Filion M."/>
        </authorList>
    </citation>
    <scope>NUCLEOTIDE SEQUENCE</scope>
    <source>
        <strain evidence="6">B21-115</strain>
    </source>
</reference>
<name>A0ABU8AXV2_9ACTN</name>
<dbReference type="InterPro" id="IPR003593">
    <property type="entry name" value="AAA+_ATPase"/>
</dbReference>
<keyword evidence="2" id="KW-0677">Repeat</keyword>
<gene>
    <name evidence="6" type="ORF">QBA35_35480</name>
</gene>
<organism evidence="6 7">
    <name type="scientific">Streptomyces bottropensis</name>
    <dbReference type="NCBI Taxonomy" id="42235"/>
    <lineage>
        <taxon>Bacteria</taxon>
        <taxon>Bacillati</taxon>
        <taxon>Actinomycetota</taxon>
        <taxon>Actinomycetes</taxon>
        <taxon>Kitasatosporales</taxon>
        <taxon>Streptomycetaceae</taxon>
        <taxon>Streptomyces</taxon>
    </lineage>
</organism>
<evidence type="ECO:0000256" key="4">
    <source>
        <dbReference type="ARBA" id="ARBA00022840"/>
    </source>
</evidence>
<dbReference type="PANTHER" id="PTHR43790">
    <property type="entry name" value="CARBOHYDRATE TRANSPORT ATP-BINDING PROTEIN MG119-RELATED"/>
    <property type="match status" value="1"/>
</dbReference>
<dbReference type="RefSeq" id="WP_334661180.1">
    <property type="nucleotide sequence ID" value="NZ_JARULZ010000002.1"/>
</dbReference>
<keyword evidence="3" id="KW-0547">Nucleotide-binding</keyword>
<dbReference type="InterPro" id="IPR027417">
    <property type="entry name" value="P-loop_NTPase"/>
</dbReference>
<dbReference type="PROSITE" id="PS50893">
    <property type="entry name" value="ABC_TRANSPORTER_2"/>
    <property type="match status" value="2"/>
</dbReference>
<dbReference type="Gene3D" id="3.40.50.300">
    <property type="entry name" value="P-loop containing nucleotide triphosphate hydrolases"/>
    <property type="match status" value="2"/>
</dbReference>
<dbReference type="SUPFAM" id="SSF52540">
    <property type="entry name" value="P-loop containing nucleoside triphosphate hydrolases"/>
    <property type="match status" value="2"/>
</dbReference>
<evidence type="ECO:0000313" key="7">
    <source>
        <dbReference type="Proteomes" id="UP001310290"/>
    </source>
</evidence>
<evidence type="ECO:0000256" key="2">
    <source>
        <dbReference type="ARBA" id="ARBA00022737"/>
    </source>
</evidence>
<keyword evidence="4 6" id="KW-0067">ATP-binding</keyword>
<proteinExistence type="predicted"/>
<dbReference type="CDD" id="cd03216">
    <property type="entry name" value="ABC_Carb_Monos_I"/>
    <property type="match status" value="1"/>
</dbReference>
<dbReference type="PANTHER" id="PTHR43790:SF9">
    <property type="entry name" value="GALACTOFURANOSE TRANSPORTER ATP-BINDING PROTEIN YTFR"/>
    <property type="match status" value="1"/>
</dbReference>
<sequence>MSQSPRLEAVGVTKSFGATRALSSGALRLQPGEVHTVIGENGSGKSTLVKILSGVHSMDGGTLAVDGTPVDRITSPRQAREFGIATVFQEVLTVATRSVLDNIWLGVDGVVRRTVPGAERRRRAQEVLDRLAVTPIDLDMPAGALSLSQRQLCCIARALVTDPRVLILDESTSALDLDSRDRLFEVVRELTAAGTSVVFISHRMDEIFTISDVITVFRSGVTVAERIPVARSSIPDLIRHMTGSEAREPSAEAEAAREPGPVVLEAEGVRLAPTAAPVDFSLRAGELVGLVGLEGQGQDRFLHALRGVPTQSGTVSRVANDARRRVRNPVDAYKQGIVYVPRERRGEALLSHLSIRENFGLPTLQRDTVTGVLRPSRTLARLRGYAERLRLVVRSHGDSISTLSGGNQQKVVIARWLASDPTILLLNDPTRGVDLKAKRDLYAVLRGLCAEGVAVVMLSSEVDELLELMDRVVVFRESAVLTEIPRSSLSRTALVGAYFGHKDHKDHNDA</sequence>
<dbReference type="SMART" id="SM00382">
    <property type="entry name" value="AAA"/>
    <property type="match status" value="1"/>
</dbReference>
<dbReference type="Pfam" id="PF00005">
    <property type="entry name" value="ABC_tran"/>
    <property type="match status" value="2"/>
</dbReference>
<keyword evidence="7" id="KW-1185">Reference proteome</keyword>
<evidence type="ECO:0000259" key="5">
    <source>
        <dbReference type="PROSITE" id="PS50893"/>
    </source>
</evidence>
<evidence type="ECO:0000313" key="6">
    <source>
        <dbReference type="EMBL" id="MEH0638530.1"/>
    </source>
</evidence>
<dbReference type="InterPro" id="IPR050107">
    <property type="entry name" value="ABC_carbohydrate_import_ATPase"/>
</dbReference>
<accession>A0ABU8AXV2</accession>
<dbReference type="CDD" id="cd03215">
    <property type="entry name" value="ABC_Carb_Monos_II"/>
    <property type="match status" value="1"/>
</dbReference>
<protein>
    <submittedName>
        <fullName evidence="6">Sugar ABC transporter ATP-binding protein</fullName>
    </submittedName>
</protein>
<dbReference type="GO" id="GO:0005524">
    <property type="term" value="F:ATP binding"/>
    <property type="evidence" value="ECO:0007669"/>
    <property type="project" value="UniProtKB-KW"/>
</dbReference>
<feature type="domain" description="ABC transporter" evidence="5">
    <location>
        <begin position="256"/>
        <end position="502"/>
    </location>
</feature>
<dbReference type="PROSITE" id="PS00211">
    <property type="entry name" value="ABC_TRANSPORTER_1"/>
    <property type="match status" value="1"/>
</dbReference>
<evidence type="ECO:0000256" key="3">
    <source>
        <dbReference type="ARBA" id="ARBA00022741"/>
    </source>
</evidence>
<dbReference type="EMBL" id="JARULZ010000002">
    <property type="protein sequence ID" value="MEH0638530.1"/>
    <property type="molecule type" value="Genomic_DNA"/>
</dbReference>
<dbReference type="InterPro" id="IPR003439">
    <property type="entry name" value="ABC_transporter-like_ATP-bd"/>
</dbReference>